<keyword evidence="14" id="KW-1185">Reference proteome</keyword>
<dbReference type="GO" id="GO:0004553">
    <property type="term" value="F:hydrolase activity, hydrolyzing O-glycosyl compounds"/>
    <property type="evidence" value="ECO:0007669"/>
    <property type="project" value="InterPro"/>
</dbReference>
<keyword evidence="4 11" id="KW-0520">NAD</keyword>
<keyword evidence="9" id="KW-0170">Cobalt</keyword>
<evidence type="ECO:0000256" key="3">
    <source>
        <dbReference type="ARBA" id="ARBA00022801"/>
    </source>
</evidence>
<organism evidence="13 14">
    <name type="scientific">Enterococcus saigonensis</name>
    <dbReference type="NCBI Taxonomy" id="1805431"/>
    <lineage>
        <taxon>Bacteria</taxon>
        <taxon>Bacillati</taxon>
        <taxon>Bacillota</taxon>
        <taxon>Bacilli</taxon>
        <taxon>Lactobacillales</taxon>
        <taxon>Enterococcaceae</taxon>
        <taxon>Enterococcus</taxon>
    </lineage>
</organism>
<dbReference type="Gene3D" id="3.40.50.720">
    <property type="entry name" value="NAD(P)-binding Rossmann-like Domain"/>
    <property type="match status" value="1"/>
</dbReference>
<dbReference type="Proteomes" id="UP000502998">
    <property type="component" value="Chromosome"/>
</dbReference>
<keyword evidence="5 9" id="KW-0464">Manganese</keyword>
<dbReference type="GO" id="GO:0046872">
    <property type="term" value="F:metal ion binding"/>
    <property type="evidence" value="ECO:0007669"/>
    <property type="project" value="UniProtKB-KW"/>
</dbReference>
<dbReference type="GO" id="GO:0016616">
    <property type="term" value="F:oxidoreductase activity, acting on the CH-OH group of donors, NAD or NADP as acceptor"/>
    <property type="evidence" value="ECO:0007669"/>
    <property type="project" value="InterPro"/>
</dbReference>
<dbReference type="PRINTS" id="PR00732">
    <property type="entry name" value="GLHYDRLASE4"/>
</dbReference>
<feature type="active site" description="Proton donor" evidence="7">
    <location>
        <position position="174"/>
    </location>
</feature>
<feature type="binding site" evidence="8">
    <location>
        <position position="151"/>
    </location>
    <ligand>
        <name>substrate</name>
    </ligand>
</feature>
<dbReference type="GO" id="GO:0005975">
    <property type="term" value="P:carbohydrate metabolic process"/>
    <property type="evidence" value="ECO:0007669"/>
    <property type="project" value="InterPro"/>
</dbReference>
<evidence type="ECO:0000256" key="4">
    <source>
        <dbReference type="ARBA" id="ARBA00023027"/>
    </source>
</evidence>
<feature type="binding site" evidence="8">
    <location>
        <position position="97"/>
    </location>
    <ligand>
        <name>substrate</name>
    </ligand>
</feature>
<dbReference type="EMBL" id="AP022822">
    <property type="protein sequence ID" value="BCA84851.1"/>
    <property type="molecule type" value="Genomic_DNA"/>
</dbReference>
<reference evidence="13 14" key="1">
    <citation type="submission" date="2020-02" db="EMBL/GenBank/DDBJ databases">
        <title>Characterization of vanA genotype vancomycin-resistant Enterococcus saigonensis VE80.</title>
        <authorList>
            <person name="Harada T."/>
            <person name="Motooka D."/>
            <person name="Nakamura S."/>
            <person name="Yamamoto Y."/>
            <person name="Kawahara R."/>
            <person name="Kawatsu K."/>
        </authorList>
    </citation>
    <scope>NUCLEOTIDE SEQUENCE [LARGE SCALE GENOMIC DNA]</scope>
    <source>
        <strain evidence="13 14">VE80</strain>
    </source>
</reference>
<evidence type="ECO:0000256" key="5">
    <source>
        <dbReference type="ARBA" id="ARBA00023211"/>
    </source>
</evidence>
<dbReference type="AlphaFoldDB" id="A0A679IJT6"/>
<dbReference type="Pfam" id="PF11975">
    <property type="entry name" value="Glyco_hydro_4C"/>
    <property type="match status" value="1"/>
</dbReference>
<dbReference type="PANTHER" id="PTHR32092">
    <property type="entry name" value="6-PHOSPHO-BETA-GLUCOSIDASE-RELATED"/>
    <property type="match status" value="1"/>
</dbReference>
<evidence type="ECO:0000256" key="2">
    <source>
        <dbReference type="ARBA" id="ARBA00022723"/>
    </source>
</evidence>
<dbReference type="InterPro" id="IPR036291">
    <property type="entry name" value="NAD(P)-bd_dom_sf"/>
</dbReference>
<dbReference type="InterPro" id="IPR022616">
    <property type="entry name" value="Glyco_hydro_4_C"/>
</dbReference>
<dbReference type="InterPro" id="IPR001088">
    <property type="entry name" value="Glyco_hydro_4"/>
</dbReference>
<sequence>MKMNNLKVVIAGGGSTYTPGIVQAMINSRDKFNFTSITLYDIDEIRNDDMYQIIDYMLKKEALEKKVTLSQTTDPKLAFIKSDFIFSQIRVGGMEMREIDEKIPLSHGLVGQETCGLGGFSYGLRSIKGLLEIVSYVDQYAPDAWLLNYTNPETLVSEAVRRAFPHVKMLNACDMTISIEETVAINYGYDRKNWIPTYYGLNHFGWYTSIYDKSLDRDVMPEIIEKLNADGLQVADFNSGDKTWQEAWDMLCVMTKNFPDFLPNNYLEYYLYSNEVVEKSNPKYTRANMVMDGREKRTKEMSRKIREKVDGDILDFNFGEHGQYIVDMAVSILNDKHDRFMLIVPNMGAIPNLRSDAMVEIPAYVGRTGAEPISLRFEINDFHKGLMEAQNAAEKLLVDAYFENSYQKALQAFTLNQTVPSAKVAKVVLDELIEANGDFWPELN</sequence>
<evidence type="ECO:0000256" key="11">
    <source>
        <dbReference type="RuleBase" id="RU361152"/>
    </source>
</evidence>
<dbReference type="Pfam" id="PF02056">
    <property type="entry name" value="Glyco_hydro_4"/>
    <property type="match status" value="1"/>
</dbReference>
<dbReference type="SUPFAM" id="SSF51735">
    <property type="entry name" value="NAD(P)-binding Rossmann-fold domains"/>
    <property type="match status" value="1"/>
</dbReference>
<comment type="similarity">
    <text evidence="1 11">Belongs to the glycosyl hydrolase 4 family.</text>
</comment>
<feature type="domain" description="Glycosyl hydrolase family 4 C-terminal" evidence="12">
    <location>
        <begin position="198"/>
        <end position="419"/>
    </location>
</feature>
<gene>
    <name evidence="13" type="primary">malH</name>
    <name evidence="13" type="ORF">EsVE80_03740</name>
</gene>
<evidence type="ECO:0000259" key="12">
    <source>
        <dbReference type="Pfam" id="PF11975"/>
    </source>
</evidence>
<evidence type="ECO:0000256" key="9">
    <source>
        <dbReference type="PIRSR" id="PIRSR601088-3"/>
    </source>
</evidence>
<keyword evidence="9" id="KW-0533">Nickel</keyword>
<evidence type="ECO:0000256" key="10">
    <source>
        <dbReference type="PIRSR" id="PIRSR601088-4"/>
    </source>
</evidence>
<feature type="active site" description="Proton acceptor" evidence="7">
    <location>
        <position position="266"/>
    </location>
</feature>
<dbReference type="RefSeq" id="WP_408639865.1">
    <property type="nucleotide sequence ID" value="NZ_AP022822.1"/>
</dbReference>
<protein>
    <submittedName>
        <fullName evidence="13">Maltose-6'-phosphate glucosidase</fullName>
    </submittedName>
</protein>
<proteinExistence type="inferred from homology"/>
<evidence type="ECO:0000313" key="14">
    <source>
        <dbReference type="Proteomes" id="UP000502998"/>
    </source>
</evidence>
<evidence type="ECO:0000256" key="6">
    <source>
        <dbReference type="ARBA" id="ARBA00023295"/>
    </source>
</evidence>
<dbReference type="SUPFAM" id="SSF56327">
    <property type="entry name" value="LDH C-terminal domain-like"/>
    <property type="match status" value="1"/>
</dbReference>
<keyword evidence="2 9" id="KW-0479">Metal-binding</keyword>
<evidence type="ECO:0000256" key="8">
    <source>
        <dbReference type="PIRSR" id="PIRSR601088-2"/>
    </source>
</evidence>
<dbReference type="PANTHER" id="PTHR32092:SF14">
    <property type="entry name" value="MALTOSE-6'-PHOSPHATE GLUCOSIDASE"/>
    <property type="match status" value="1"/>
</dbReference>
<dbReference type="Gene3D" id="3.90.110.10">
    <property type="entry name" value="Lactate dehydrogenase/glycoside hydrolase, family 4, C-terminal"/>
    <property type="match status" value="1"/>
</dbReference>
<keyword evidence="6 11" id="KW-0326">Glycosidase</keyword>
<evidence type="ECO:0000256" key="7">
    <source>
        <dbReference type="PIRSR" id="PIRSR601088-1"/>
    </source>
</evidence>
<comment type="cofactor">
    <cofactor evidence="11">
        <name>NAD(+)</name>
        <dbReference type="ChEBI" id="CHEBI:57540"/>
    </cofactor>
    <text evidence="11">Binds 1 NAD(+) per subunit.</text>
</comment>
<dbReference type="InterPro" id="IPR015955">
    <property type="entry name" value="Lactate_DH/Glyco_Ohase_4_C"/>
</dbReference>
<feature type="binding site" evidence="8">
    <location>
        <position position="286"/>
    </location>
    <ligand>
        <name>substrate</name>
    </ligand>
</feature>
<keyword evidence="3 11" id="KW-0378">Hydrolase</keyword>
<accession>A0A679IJT6</accession>
<evidence type="ECO:0000313" key="13">
    <source>
        <dbReference type="EMBL" id="BCA84851.1"/>
    </source>
</evidence>
<feature type="binding site" evidence="9">
    <location>
        <position position="203"/>
    </location>
    <ligand>
        <name>Mn(2+)</name>
        <dbReference type="ChEBI" id="CHEBI:29035"/>
    </ligand>
</feature>
<evidence type="ECO:0000256" key="1">
    <source>
        <dbReference type="ARBA" id="ARBA00010141"/>
    </source>
</evidence>
<feature type="binding site" evidence="9">
    <location>
        <position position="173"/>
    </location>
    <ligand>
        <name>Mn(2+)</name>
        <dbReference type="ChEBI" id="CHEBI:29035"/>
    </ligand>
</feature>
<feature type="site" description="Increases basicity of active site Tyr" evidence="10">
    <location>
        <position position="113"/>
    </location>
</feature>
<dbReference type="KEGG" id="esg:EsVE80_03740"/>
<keyword evidence="9" id="KW-0408">Iron</keyword>
<name>A0A679IJT6_9ENTE</name>